<feature type="transmembrane region" description="Helical" evidence="2">
    <location>
        <begin position="15"/>
        <end position="37"/>
    </location>
</feature>
<protein>
    <submittedName>
        <fullName evidence="3">Tad domain-containing protein</fullName>
    </submittedName>
</protein>
<dbReference type="KEGG" id="nmes:H9L09_01245"/>
<proteinExistence type="predicted"/>
<evidence type="ECO:0000256" key="1">
    <source>
        <dbReference type="SAM" id="MobiDB-lite"/>
    </source>
</evidence>
<evidence type="ECO:0000313" key="3">
    <source>
        <dbReference type="EMBL" id="QNN53153.1"/>
    </source>
</evidence>
<dbReference type="EMBL" id="CP060713">
    <property type="protein sequence ID" value="QNN53153.1"/>
    <property type="molecule type" value="Genomic_DNA"/>
</dbReference>
<evidence type="ECO:0000313" key="4">
    <source>
        <dbReference type="Proteomes" id="UP000515947"/>
    </source>
</evidence>
<keyword evidence="2" id="KW-0812">Transmembrane</keyword>
<dbReference type="RefSeq" id="WP_187578995.1">
    <property type="nucleotide sequence ID" value="NZ_CP060713.1"/>
</dbReference>
<keyword evidence="2" id="KW-1133">Transmembrane helix</keyword>
<feature type="region of interest" description="Disordered" evidence="1">
    <location>
        <begin position="510"/>
        <end position="546"/>
    </location>
</feature>
<keyword evidence="4" id="KW-1185">Reference proteome</keyword>
<reference evidence="3 4" key="1">
    <citation type="submission" date="2020-08" db="EMBL/GenBank/DDBJ databases">
        <title>Genome sequence of Nocardioides mesophilus KACC 16243T.</title>
        <authorList>
            <person name="Hyun D.-W."/>
            <person name="Bae J.-W."/>
        </authorList>
    </citation>
    <scope>NUCLEOTIDE SEQUENCE [LARGE SCALE GENOMIC DNA]</scope>
    <source>
        <strain evidence="3 4">KACC 16243</strain>
    </source>
</reference>
<organism evidence="3 4">
    <name type="scientific">Nocardioides mesophilus</name>
    <dbReference type="NCBI Taxonomy" id="433659"/>
    <lineage>
        <taxon>Bacteria</taxon>
        <taxon>Bacillati</taxon>
        <taxon>Actinomycetota</taxon>
        <taxon>Actinomycetes</taxon>
        <taxon>Propionibacteriales</taxon>
        <taxon>Nocardioidaceae</taxon>
        <taxon>Nocardioides</taxon>
    </lineage>
</organism>
<gene>
    <name evidence="3" type="ORF">H9L09_01245</name>
</gene>
<dbReference type="Proteomes" id="UP000515947">
    <property type="component" value="Chromosome"/>
</dbReference>
<accession>A0A7G9RC28</accession>
<keyword evidence="2" id="KW-0472">Membrane</keyword>
<dbReference type="AlphaFoldDB" id="A0A7G9RC28"/>
<sequence length="644" mass="66473">MKRDHVRRGHDRDEAGAVAILVAVCLTMLLIATAMVLDFGLARVDRQTNKAQADSAALAGARSMGADYRNTKPWAGVCTAVSYLKAEYSAYSITDSWQTGAGAPVSAPCTDTALLNTACTPSTASSWAVYRGTVGAAASPRLLIEVRAGYDVGDSTAFPEELYTTLSNDRGTASAGGCDNLAVIVTQKRKPGLGSLATSGDVTTRIRSVGRVVLGQNGKAPVALLILEQLDCSAINTDGNTTRLFVHGAGDRPGLIHSDSLGTTPGNAGGCNSNQIVGGSGTIKAFRAATGGAAGVIGIRALLPGAGGNPAKAYDPPLAVQAEGAPGSLPEGRPLVTRAPVDSRYLSTVTSKAASVWPMFSWDQATAQGLGYQWITPPNCGGSGIQPTYTLDKVYINCPGGAVFATSTFNGTSMIVNGSLTVKSGEILRMPNVTQLYVKGPGTSAQNDKGLDIGGTLAVHDGGQSSCALTDSATSGRAELVVGSGFVNQSVTNSVLRLCHTSVITLGNTTAMPTYQDPAPPPSDNSRNGYLNINGGAQDWSAPNAKPGLPANQTDWDNFEDLAMWTETSLPSNIGGNGNMTLQGIFMLPNANPFKIGGTGTQIVTNSQYVVRKLQASGGGVLDMAPDANDAVLVNYFGDYVLVR</sequence>
<evidence type="ECO:0000256" key="2">
    <source>
        <dbReference type="SAM" id="Phobius"/>
    </source>
</evidence>
<name>A0A7G9RC28_9ACTN</name>